<protein>
    <submittedName>
        <fullName evidence="1">Uncharacterized protein</fullName>
    </submittedName>
</protein>
<evidence type="ECO:0000313" key="1">
    <source>
        <dbReference type="EMBL" id="CCH44761.1"/>
    </source>
</evidence>
<dbReference type="Proteomes" id="UP000009328">
    <property type="component" value="Unassembled WGS sequence"/>
</dbReference>
<dbReference type="HOGENOM" id="CLU_1670738_0_0_1"/>
<evidence type="ECO:0000313" key="2">
    <source>
        <dbReference type="Proteomes" id="UP000009328"/>
    </source>
</evidence>
<sequence>METLRGIKIFGYGTLIPMDLIPSNNEKSQTNFNENPNDINEILLYGSYLNSQGINTPINHKESLDEFKELPCFSNKYDERSLQQDESFGINSPTRFSSSDQLNSLDKYTTQSTIQSNNNGNNGNNNVLFNNGMFNGNLFDKIVEKAEFGRVVMGVQDI</sequence>
<keyword evidence="2" id="KW-1185">Reference proteome</keyword>
<name>K0KPA6_WICCF</name>
<organism evidence="1 2">
    <name type="scientific">Wickerhamomyces ciferrii (strain ATCC 14091 / BCRC 22168 / CBS 111 / JCM 3599 / NBRC 0793 / NRRL Y-1031 F-60-10)</name>
    <name type="common">Yeast</name>
    <name type="synonym">Pichia ciferrii</name>
    <dbReference type="NCBI Taxonomy" id="1206466"/>
    <lineage>
        <taxon>Eukaryota</taxon>
        <taxon>Fungi</taxon>
        <taxon>Dikarya</taxon>
        <taxon>Ascomycota</taxon>
        <taxon>Saccharomycotina</taxon>
        <taxon>Saccharomycetes</taxon>
        <taxon>Phaffomycetales</taxon>
        <taxon>Wickerhamomycetaceae</taxon>
        <taxon>Wickerhamomyces</taxon>
    </lineage>
</organism>
<gene>
    <name evidence="1" type="ORF">BN7_4329</name>
</gene>
<accession>K0KPA6</accession>
<reference evidence="1 2" key="1">
    <citation type="journal article" date="2012" name="Eukaryot. Cell">
        <title>Draft genome sequence of Wickerhamomyces ciferrii NRRL Y-1031 F-60-10.</title>
        <authorList>
            <person name="Schneider J."/>
            <person name="Andrea H."/>
            <person name="Blom J."/>
            <person name="Jaenicke S."/>
            <person name="Ruckert C."/>
            <person name="Schorsch C."/>
            <person name="Szczepanowski R."/>
            <person name="Farwick M."/>
            <person name="Goesmann A."/>
            <person name="Puhler A."/>
            <person name="Schaffer S."/>
            <person name="Tauch A."/>
            <person name="Kohler T."/>
            <person name="Brinkrolf K."/>
        </authorList>
    </citation>
    <scope>NUCLEOTIDE SEQUENCE [LARGE SCALE GENOMIC DNA]</scope>
    <source>
        <strain evidence="2">ATCC 14091 / BCRC 22168 / CBS 111 / JCM 3599 / NBRC 0793 / NRRL Y-1031 F-60-10</strain>
    </source>
</reference>
<dbReference type="AlphaFoldDB" id="K0KPA6"/>
<comment type="caution">
    <text evidence="1">The sequence shown here is derived from an EMBL/GenBank/DDBJ whole genome shotgun (WGS) entry which is preliminary data.</text>
</comment>
<proteinExistence type="predicted"/>
<dbReference type="InParanoid" id="K0KPA6"/>
<dbReference type="EMBL" id="CAIF01000153">
    <property type="protein sequence ID" value="CCH44761.1"/>
    <property type="molecule type" value="Genomic_DNA"/>
</dbReference>